<sequence length="335" mass="37349" precursor="true">MKLPRLLFDAALILTCCVVLRLDSAAPTVPIEERPAPSAEAGPQDAAQPVRLAQAVASETVDDGKLRIIVFGAHPDDAEYKNGGTAAKWAAQGHHVKLVSVTNGDIGHWAMAGGALAQRRTAESKEAARRLGCESEVLDIHDGELLPTLENRKKIVRLIRDWKADIVIAHRPWDYHPDHRYVGVLVQDAAFMVTVPYFCPDTPHLKQNPVFLYSSDRFQKPYPFRPDVVVSVDDVLDQKIDALTALVSQAFEGGAGGSEEHLASVPPESSPELRREWLKQRWQRRQGGVADRYRDVLLEIYGEEAGKQVEYAEAFELCEYGRRPSIAELRKMFPR</sequence>
<dbReference type="Pfam" id="PF02585">
    <property type="entry name" value="PIG-L"/>
    <property type="match status" value="1"/>
</dbReference>
<evidence type="ECO:0000256" key="1">
    <source>
        <dbReference type="SAM" id="SignalP"/>
    </source>
</evidence>
<dbReference type="GO" id="GO:0016811">
    <property type="term" value="F:hydrolase activity, acting on carbon-nitrogen (but not peptide) bonds, in linear amides"/>
    <property type="evidence" value="ECO:0007669"/>
    <property type="project" value="TreeGrafter"/>
</dbReference>
<feature type="signal peptide" evidence="1">
    <location>
        <begin position="1"/>
        <end position="21"/>
    </location>
</feature>
<dbReference type="PANTHER" id="PTHR12993">
    <property type="entry name" value="N-ACETYLGLUCOSAMINYL-PHOSPHATIDYLINOSITOL DE-N-ACETYLASE-RELATED"/>
    <property type="match status" value="1"/>
</dbReference>
<keyword evidence="3" id="KW-1185">Reference proteome</keyword>
<dbReference type="RefSeq" id="WP_145371874.1">
    <property type="nucleotide sequence ID" value="NZ_CP036275.1"/>
</dbReference>
<protein>
    <submittedName>
        <fullName evidence="2">Mycothiol S-conjugate amidase</fullName>
        <ecNumber evidence="2">3.5.1.115</ecNumber>
    </submittedName>
</protein>
<dbReference type="Proteomes" id="UP000320496">
    <property type="component" value="Chromosome"/>
</dbReference>
<proteinExistence type="predicted"/>
<dbReference type="InterPro" id="IPR003737">
    <property type="entry name" value="GlcNAc_PI_deacetylase-related"/>
</dbReference>
<dbReference type="InterPro" id="IPR024078">
    <property type="entry name" value="LmbE-like_dom_sf"/>
</dbReference>
<dbReference type="KEGG" id="mri:Mal4_49560"/>
<keyword evidence="1" id="KW-0732">Signal</keyword>
<organism evidence="2 3">
    <name type="scientific">Maioricimonas rarisocia</name>
    <dbReference type="NCBI Taxonomy" id="2528026"/>
    <lineage>
        <taxon>Bacteria</taxon>
        <taxon>Pseudomonadati</taxon>
        <taxon>Planctomycetota</taxon>
        <taxon>Planctomycetia</taxon>
        <taxon>Planctomycetales</taxon>
        <taxon>Planctomycetaceae</taxon>
        <taxon>Maioricimonas</taxon>
    </lineage>
</organism>
<dbReference type="EC" id="3.5.1.115" evidence="2"/>
<name>A0A517ZDQ3_9PLAN</name>
<dbReference type="PANTHER" id="PTHR12993:SF11">
    <property type="entry name" value="N-ACETYLGLUCOSAMINYL-PHOSPHATIDYLINOSITOL DE-N-ACETYLASE"/>
    <property type="match status" value="1"/>
</dbReference>
<dbReference type="Gene3D" id="3.40.50.10320">
    <property type="entry name" value="LmbE-like"/>
    <property type="match status" value="1"/>
</dbReference>
<evidence type="ECO:0000313" key="3">
    <source>
        <dbReference type="Proteomes" id="UP000320496"/>
    </source>
</evidence>
<dbReference type="EMBL" id="CP036275">
    <property type="protein sequence ID" value="QDU40598.1"/>
    <property type="molecule type" value="Genomic_DNA"/>
</dbReference>
<gene>
    <name evidence="2" type="primary">mca_4</name>
    <name evidence="2" type="ORF">Mal4_49560</name>
</gene>
<feature type="chain" id="PRO_5021700342" evidence="1">
    <location>
        <begin position="22"/>
        <end position="335"/>
    </location>
</feature>
<dbReference type="SUPFAM" id="SSF102588">
    <property type="entry name" value="LmbE-like"/>
    <property type="match status" value="1"/>
</dbReference>
<dbReference type="AlphaFoldDB" id="A0A517ZDQ3"/>
<keyword evidence="2" id="KW-0378">Hydrolase</keyword>
<reference evidence="2 3" key="1">
    <citation type="submission" date="2019-02" db="EMBL/GenBank/DDBJ databases">
        <title>Deep-cultivation of Planctomycetes and their phenomic and genomic characterization uncovers novel biology.</title>
        <authorList>
            <person name="Wiegand S."/>
            <person name="Jogler M."/>
            <person name="Boedeker C."/>
            <person name="Pinto D."/>
            <person name="Vollmers J."/>
            <person name="Rivas-Marin E."/>
            <person name="Kohn T."/>
            <person name="Peeters S.H."/>
            <person name="Heuer A."/>
            <person name="Rast P."/>
            <person name="Oberbeckmann S."/>
            <person name="Bunk B."/>
            <person name="Jeske O."/>
            <person name="Meyerdierks A."/>
            <person name="Storesund J.E."/>
            <person name="Kallscheuer N."/>
            <person name="Luecker S."/>
            <person name="Lage O.M."/>
            <person name="Pohl T."/>
            <person name="Merkel B.J."/>
            <person name="Hornburger P."/>
            <person name="Mueller R.-W."/>
            <person name="Bruemmer F."/>
            <person name="Labrenz M."/>
            <person name="Spormann A.M."/>
            <person name="Op den Camp H."/>
            <person name="Overmann J."/>
            <person name="Amann R."/>
            <person name="Jetten M.S.M."/>
            <person name="Mascher T."/>
            <person name="Medema M.H."/>
            <person name="Devos D.P."/>
            <person name="Kaster A.-K."/>
            <person name="Ovreas L."/>
            <person name="Rohde M."/>
            <person name="Galperin M.Y."/>
            <person name="Jogler C."/>
        </authorList>
    </citation>
    <scope>NUCLEOTIDE SEQUENCE [LARGE SCALE GENOMIC DNA]</scope>
    <source>
        <strain evidence="2 3">Mal4</strain>
    </source>
</reference>
<dbReference type="OrthoDB" id="9790023at2"/>
<evidence type="ECO:0000313" key="2">
    <source>
        <dbReference type="EMBL" id="QDU40598.1"/>
    </source>
</evidence>
<accession>A0A517ZDQ3</accession>